<dbReference type="GO" id="GO:0020037">
    <property type="term" value="F:heme binding"/>
    <property type="evidence" value="ECO:0007669"/>
    <property type="project" value="InterPro"/>
</dbReference>
<accession>A0A383BQY8</accession>
<evidence type="ECO:0000256" key="1">
    <source>
        <dbReference type="ARBA" id="ARBA00010617"/>
    </source>
</evidence>
<name>A0A383BQY8_9ZZZZ</name>
<dbReference type="GO" id="GO:0016705">
    <property type="term" value="F:oxidoreductase activity, acting on paired donors, with incorporation or reduction of molecular oxygen"/>
    <property type="evidence" value="ECO:0007669"/>
    <property type="project" value="InterPro"/>
</dbReference>
<sequence length="149" mass="16812">QKCVFETIRLHPASPVAWRKALCHVHLPNDEKVEKGDRVVIDLWGANRDSSIYGEDARDYNPYRKIPEKYPPWGLSFGVGAHACLGRILDGGEIPGPESDPKEHNFGLISYFMKGLLNRGAQPSTENPPKQDSNTKRPNWGSYPIIFRN</sequence>
<dbReference type="SUPFAM" id="SSF48264">
    <property type="entry name" value="Cytochrome P450"/>
    <property type="match status" value="1"/>
</dbReference>
<dbReference type="InterPro" id="IPR036396">
    <property type="entry name" value="Cyt_P450_sf"/>
</dbReference>
<dbReference type="PROSITE" id="PS00086">
    <property type="entry name" value="CYTOCHROME_P450"/>
    <property type="match status" value="1"/>
</dbReference>
<dbReference type="PANTHER" id="PTHR24296">
    <property type="entry name" value="CYTOCHROME P450"/>
    <property type="match status" value="1"/>
</dbReference>
<dbReference type="Gene3D" id="1.10.630.10">
    <property type="entry name" value="Cytochrome P450"/>
    <property type="match status" value="1"/>
</dbReference>
<evidence type="ECO:0000256" key="3">
    <source>
        <dbReference type="ARBA" id="ARBA00023002"/>
    </source>
</evidence>
<keyword evidence="3" id="KW-0560">Oxidoreductase</keyword>
<evidence type="ECO:0000313" key="6">
    <source>
        <dbReference type="EMBL" id="SVE22213.1"/>
    </source>
</evidence>
<dbReference type="Pfam" id="PF00067">
    <property type="entry name" value="p450"/>
    <property type="match status" value="1"/>
</dbReference>
<dbReference type="GO" id="GO:0005506">
    <property type="term" value="F:iron ion binding"/>
    <property type="evidence" value="ECO:0007669"/>
    <property type="project" value="InterPro"/>
</dbReference>
<dbReference type="EMBL" id="UINC01202420">
    <property type="protein sequence ID" value="SVE22213.1"/>
    <property type="molecule type" value="Genomic_DNA"/>
</dbReference>
<dbReference type="AlphaFoldDB" id="A0A383BQY8"/>
<evidence type="ECO:0000256" key="2">
    <source>
        <dbReference type="ARBA" id="ARBA00022723"/>
    </source>
</evidence>
<feature type="non-terminal residue" evidence="6">
    <location>
        <position position="1"/>
    </location>
</feature>
<feature type="region of interest" description="Disordered" evidence="5">
    <location>
        <begin position="120"/>
        <end position="142"/>
    </location>
</feature>
<dbReference type="InterPro" id="IPR017972">
    <property type="entry name" value="Cyt_P450_CS"/>
</dbReference>
<keyword evidence="2" id="KW-0479">Metal-binding</keyword>
<dbReference type="GO" id="GO:0006629">
    <property type="term" value="P:lipid metabolic process"/>
    <property type="evidence" value="ECO:0007669"/>
    <property type="project" value="UniProtKB-ARBA"/>
</dbReference>
<protein>
    <recommendedName>
        <fullName evidence="7">Cytochrome P450</fullName>
    </recommendedName>
</protein>
<reference evidence="6" key="1">
    <citation type="submission" date="2018-05" db="EMBL/GenBank/DDBJ databases">
        <authorList>
            <person name="Lanie J.A."/>
            <person name="Ng W.-L."/>
            <person name="Kazmierczak K.M."/>
            <person name="Andrzejewski T.M."/>
            <person name="Davidsen T.M."/>
            <person name="Wayne K.J."/>
            <person name="Tettelin H."/>
            <person name="Glass J.I."/>
            <person name="Rusch D."/>
            <person name="Podicherti R."/>
            <person name="Tsui H.-C.T."/>
            <person name="Winkler M.E."/>
        </authorList>
    </citation>
    <scope>NUCLEOTIDE SEQUENCE</scope>
</reference>
<evidence type="ECO:0000256" key="4">
    <source>
        <dbReference type="ARBA" id="ARBA00023004"/>
    </source>
</evidence>
<dbReference type="InterPro" id="IPR001128">
    <property type="entry name" value="Cyt_P450"/>
</dbReference>
<organism evidence="6">
    <name type="scientific">marine metagenome</name>
    <dbReference type="NCBI Taxonomy" id="408172"/>
    <lineage>
        <taxon>unclassified sequences</taxon>
        <taxon>metagenomes</taxon>
        <taxon>ecological metagenomes</taxon>
    </lineage>
</organism>
<proteinExistence type="inferred from homology"/>
<evidence type="ECO:0000256" key="5">
    <source>
        <dbReference type="SAM" id="MobiDB-lite"/>
    </source>
</evidence>
<evidence type="ECO:0008006" key="7">
    <source>
        <dbReference type="Google" id="ProtNLM"/>
    </source>
</evidence>
<comment type="similarity">
    <text evidence="1">Belongs to the cytochrome P450 family.</text>
</comment>
<feature type="compositionally biased region" description="Polar residues" evidence="5">
    <location>
        <begin position="121"/>
        <end position="132"/>
    </location>
</feature>
<dbReference type="GO" id="GO:0004497">
    <property type="term" value="F:monooxygenase activity"/>
    <property type="evidence" value="ECO:0007669"/>
    <property type="project" value="InterPro"/>
</dbReference>
<gene>
    <name evidence="6" type="ORF">METZ01_LOCUS475067</name>
</gene>
<keyword evidence="4" id="KW-0408">Iron</keyword>